<dbReference type="Pfam" id="PF22725">
    <property type="entry name" value="GFO_IDH_MocA_C3"/>
    <property type="match status" value="1"/>
</dbReference>
<dbReference type="InterPro" id="IPR055170">
    <property type="entry name" value="GFO_IDH_MocA-like_dom"/>
</dbReference>
<reference evidence="5" key="1">
    <citation type="submission" date="2020-08" db="EMBL/GenBank/DDBJ databases">
        <title>Genome public.</title>
        <authorList>
            <person name="Liu C."/>
            <person name="Sun Q."/>
        </authorList>
    </citation>
    <scope>NUCLEOTIDE SEQUENCE</scope>
    <source>
        <strain evidence="5">NSJ-32</strain>
    </source>
</reference>
<dbReference type="PANTHER" id="PTHR43708">
    <property type="entry name" value="CONSERVED EXPRESSED OXIDOREDUCTASE (EUROFUNG)"/>
    <property type="match status" value="1"/>
</dbReference>
<keyword evidence="2" id="KW-0560">Oxidoreductase</keyword>
<evidence type="ECO:0000313" key="5">
    <source>
        <dbReference type="EMBL" id="MBC8542234.1"/>
    </source>
</evidence>
<dbReference type="AlphaFoldDB" id="A0A926DS08"/>
<comment type="similarity">
    <text evidence="1">Belongs to the Gfo/Idh/MocA family.</text>
</comment>
<evidence type="ECO:0000313" key="6">
    <source>
        <dbReference type="Proteomes" id="UP000657006"/>
    </source>
</evidence>
<dbReference type="Pfam" id="PF01408">
    <property type="entry name" value="GFO_IDH_MocA"/>
    <property type="match status" value="1"/>
</dbReference>
<dbReference type="SUPFAM" id="SSF51735">
    <property type="entry name" value="NAD(P)-binding Rossmann-fold domains"/>
    <property type="match status" value="1"/>
</dbReference>
<protein>
    <submittedName>
        <fullName evidence="5">Gfo/Idh/MocA family oxidoreductase</fullName>
    </submittedName>
</protein>
<feature type="domain" description="Gfo/Idh/MocA-like oxidoreductase N-terminal" evidence="3">
    <location>
        <begin position="4"/>
        <end position="122"/>
    </location>
</feature>
<keyword evidence="6" id="KW-1185">Reference proteome</keyword>
<evidence type="ECO:0000259" key="3">
    <source>
        <dbReference type="Pfam" id="PF01408"/>
    </source>
</evidence>
<sequence length="356" mass="40572">MKKLRIAIIGQGRSGRDIHGKYLLTDTDRFTIAAVVDELVHRRARAEKEYGCESMADYRELFGRDDIDLVVNSTFSHLHMPITVDLLNHGFNVLTEKPCARTADEMQAMIDAAEKNHRMLAVFQQSRFAPYFEKVKEVLASGVLGRTVQISIAFNGYSRRWDWQCCQDFNGGNLYNTGPHPVDQALNLLDYYEGTPGIFCRMDRANTFGDAEDYVKLILTAPDRPLIDVEISSCDAYPSYTYKIQGTRGGLKGSMTHIDWKYYSEIDAPKQHLIRVPLENAEGLPAYCSEKLTWTEESWDTSDPRTFTYAAKKLYSNLYDHLTTGAPLIVKPEQVKQQMYVMEQCHLQNPLGPVEE</sequence>
<gene>
    <name evidence="5" type="ORF">H8730_01535</name>
</gene>
<dbReference type="Proteomes" id="UP000657006">
    <property type="component" value="Unassembled WGS sequence"/>
</dbReference>
<dbReference type="InterPro" id="IPR051317">
    <property type="entry name" value="Gfo/Idh/MocA_oxidoreduct"/>
</dbReference>
<dbReference type="GO" id="GO:0016491">
    <property type="term" value="F:oxidoreductase activity"/>
    <property type="evidence" value="ECO:0007669"/>
    <property type="project" value="UniProtKB-KW"/>
</dbReference>
<proteinExistence type="inferred from homology"/>
<dbReference type="InterPro" id="IPR000683">
    <property type="entry name" value="Gfo/Idh/MocA-like_OxRdtase_N"/>
</dbReference>
<evidence type="ECO:0000256" key="2">
    <source>
        <dbReference type="ARBA" id="ARBA00023002"/>
    </source>
</evidence>
<dbReference type="PANTHER" id="PTHR43708:SF5">
    <property type="entry name" value="CONSERVED EXPRESSED OXIDOREDUCTASE (EUROFUNG)-RELATED"/>
    <property type="match status" value="1"/>
</dbReference>
<name>A0A926DS08_9FIRM</name>
<accession>A0A926DS08</accession>
<dbReference type="Gene3D" id="3.40.50.720">
    <property type="entry name" value="NAD(P)-binding Rossmann-like Domain"/>
    <property type="match status" value="1"/>
</dbReference>
<dbReference type="GO" id="GO:0000166">
    <property type="term" value="F:nucleotide binding"/>
    <property type="evidence" value="ECO:0007669"/>
    <property type="project" value="InterPro"/>
</dbReference>
<dbReference type="EMBL" id="JACRSQ010000002">
    <property type="protein sequence ID" value="MBC8542234.1"/>
    <property type="molecule type" value="Genomic_DNA"/>
</dbReference>
<organism evidence="5 6">
    <name type="scientific">Bianquea renquensis</name>
    <dbReference type="NCBI Taxonomy" id="2763661"/>
    <lineage>
        <taxon>Bacteria</taxon>
        <taxon>Bacillati</taxon>
        <taxon>Bacillota</taxon>
        <taxon>Clostridia</taxon>
        <taxon>Eubacteriales</taxon>
        <taxon>Bianqueaceae</taxon>
        <taxon>Bianquea</taxon>
    </lineage>
</organism>
<evidence type="ECO:0000259" key="4">
    <source>
        <dbReference type="Pfam" id="PF22725"/>
    </source>
</evidence>
<comment type="caution">
    <text evidence="5">The sequence shown here is derived from an EMBL/GenBank/DDBJ whole genome shotgun (WGS) entry which is preliminary data.</text>
</comment>
<feature type="domain" description="GFO/IDH/MocA-like oxidoreductase" evidence="4">
    <location>
        <begin position="132"/>
        <end position="251"/>
    </location>
</feature>
<evidence type="ECO:0000256" key="1">
    <source>
        <dbReference type="ARBA" id="ARBA00010928"/>
    </source>
</evidence>
<dbReference type="RefSeq" id="WP_177719082.1">
    <property type="nucleotide sequence ID" value="NZ_JACRSQ010000002.1"/>
</dbReference>
<dbReference type="InterPro" id="IPR036291">
    <property type="entry name" value="NAD(P)-bd_dom_sf"/>
</dbReference>
<dbReference type="Gene3D" id="3.30.360.10">
    <property type="entry name" value="Dihydrodipicolinate Reductase, domain 2"/>
    <property type="match status" value="1"/>
</dbReference>
<dbReference type="SUPFAM" id="SSF55347">
    <property type="entry name" value="Glyceraldehyde-3-phosphate dehydrogenase-like, C-terminal domain"/>
    <property type="match status" value="1"/>
</dbReference>